<evidence type="ECO:0000256" key="4">
    <source>
        <dbReference type="ARBA" id="ARBA00022490"/>
    </source>
</evidence>
<comment type="function">
    <text evidence="10">3' to 5' exoribonuclease required for proper 3' end maturation of MRP RNA and of the U5L snRNA.</text>
</comment>
<keyword evidence="4" id="KW-0963">Cytoplasm</keyword>
<dbReference type="Gene3D" id="3.30.420.10">
    <property type="entry name" value="Ribonuclease H-like superfamily/Ribonuclease H"/>
    <property type="match status" value="1"/>
</dbReference>
<keyword evidence="7" id="KW-0378">Hydrolase</keyword>
<evidence type="ECO:0000256" key="11">
    <source>
        <dbReference type="ARBA" id="ARBA00039985"/>
    </source>
</evidence>
<dbReference type="InterPro" id="IPR012337">
    <property type="entry name" value="RNaseH-like_sf"/>
</dbReference>
<evidence type="ECO:0000256" key="9">
    <source>
        <dbReference type="ARBA" id="ARBA00023242"/>
    </source>
</evidence>
<dbReference type="Proteomes" id="UP000191144">
    <property type="component" value="Chromosome G"/>
</dbReference>
<evidence type="ECO:0000256" key="6">
    <source>
        <dbReference type="ARBA" id="ARBA00022722"/>
    </source>
</evidence>
<dbReference type="OrthoDB" id="3996471at2759"/>
<reference evidence="14" key="1">
    <citation type="submission" date="2016-03" db="EMBL/GenBank/DDBJ databases">
        <authorList>
            <person name="Devillers Hugo."/>
        </authorList>
    </citation>
    <scope>NUCLEOTIDE SEQUENCE [LARGE SCALE GENOMIC DNA]</scope>
</reference>
<dbReference type="InterPro" id="IPR013520">
    <property type="entry name" value="Ribonucl_H"/>
</dbReference>
<protein>
    <recommendedName>
        <fullName evidence="11">RNA exonuclease 3</fullName>
    </recommendedName>
</protein>
<evidence type="ECO:0000313" key="14">
    <source>
        <dbReference type="Proteomes" id="UP000191144"/>
    </source>
</evidence>
<dbReference type="SMART" id="SM00479">
    <property type="entry name" value="EXOIII"/>
    <property type="match status" value="1"/>
</dbReference>
<evidence type="ECO:0000256" key="5">
    <source>
        <dbReference type="ARBA" id="ARBA00022552"/>
    </source>
</evidence>
<dbReference type="GO" id="GO:0004527">
    <property type="term" value="F:exonuclease activity"/>
    <property type="evidence" value="ECO:0007669"/>
    <property type="project" value="UniProtKB-KW"/>
</dbReference>
<evidence type="ECO:0000313" key="13">
    <source>
        <dbReference type="EMBL" id="SCV00165.1"/>
    </source>
</evidence>
<dbReference type="GO" id="GO:0005634">
    <property type="term" value="C:nucleus"/>
    <property type="evidence" value="ECO:0007669"/>
    <property type="project" value="UniProtKB-SubCell"/>
</dbReference>
<dbReference type="InterPro" id="IPR047021">
    <property type="entry name" value="REXO1/3/4-like"/>
</dbReference>
<sequence>MVTIRPVDLKVQPAPYQIRYNVLQKVVKTLEKFEATSGNAGSRAMELEGNVARKSGSSQSYRFNSSVLLRDLIKTKGKLEEIEAPGVRAVNKRSGSRETMARSNAIKLLGKVLIEKSVLAANGYNTGAADLNSNPDRTLDLLTNSDHNYISCIRCNTKFDKLQILSPATCRFHVQRKRYNRETREGEYVCCGETTSSTSFLALGCKTMPHHVFRAETFEEMATISVFRDTSYIDGDHNVLALDCEMAFTSLGYEMIRLTIVDFFTSKIVFDSIVQPFGQVIDLNSEFSGVHAIEKSESMTFDKMLSQVLCKNMINANSVLIGHGMENDLNVLRLIHKKIIDTAILYPRGKFKSSLKDLAFEVVSKRIQNGEHDSSEDAIATMCVLKAKLGIPLHQTVWS</sequence>
<feature type="domain" description="Exonuclease" evidence="12">
    <location>
        <begin position="238"/>
        <end position="394"/>
    </location>
</feature>
<keyword evidence="5" id="KW-0698">rRNA processing</keyword>
<keyword evidence="8" id="KW-0269">Exonuclease</keyword>
<dbReference type="GO" id="GO:0010629">
    <property type="term" value="P:negative regulation of gene expression"/>
    <property type="evidence" value="ECO:0007669"/>
    <property type="project" value="UniProtKB-ARBA"/>
</dbReference>
<proteinExistence type="inferred from homology"/>
<dbReference type="GO" id="GO:0003676">
    <property type="term" value="F:nucleic acid binding"/>
    <property type="evidence" value="ECO:0007669"/>
    <property type="project" value="InterPro"/>
</dbReference>
<dbReference type="InterPro" id="IPR036397">
    <property type="entry name" value="RNaseH_sf"/>
</dbReference>
<dbReference type="PANTHER" id="PTHR12801">
    <property type="entry name" value="RNA EXONUCLEASE REXO1 / RECO3 FAMILY MEMBER-RELATED"/>
    <property type="match status" value="1"/>
</dbReference>
<dbReference type="InterPro" id="IPR034922">
    <property type="entry name" value="REX1-like_exo"/>
</dbReference>
<evidence type="ECO:0000256" key="8">
    <source>
        <dbReference type="ARBA" id="ARBA00022839"/>
    </source>
</evidence>
<evidence type="ECO:0000256" key="1">
    <source>
        <dbReference type="ARBA" id="ARBA00004123"/>
    </source>
</evidence>
<dbReference type="FunFam" id="3.30.420.10:FF:000031">
    <property type="entry name" value="RNA exonuclease 1"/>
    <property type="match status" value="1"/>
</dbReference>
<keyword evidence="9" id="KW-0539">Nucleus</keyword>
<dbReference type="PANTHER" id="PTHR12801:SF118">
    <property type="entry name" value="RNA EXONUCLEASE 3"/>
    <property type="match status" value="1"/>
</dbReference>
<dbReference type="CDD" id="cd06145">
    <property type="entry name" value="REX1_like"/>
    <property type="match status" value="1"/>
</dbReference>
<name>A0A1G4K829_9SACH</name>
<accession>A0A1G4K829</accession>
<evidence type="ECO:0000259" key="12">
    <source>
        <dbReference type="SMART" id="SM00479"/>
    </source>
</evidence>
<comment type="subcellular location">
    <subcellularLocation>
        <location evidence="2">Cytoplasm</location>
    </subcellularLocation>
    <subcellularLocation>
        <location evidence="1">Nucleus</location>
    </subcellularLocation>
</comment>
<evidence type="ECO:0000256" key="7">
    <source>
        <dbReference type="ARBA" id="ARBA00022801"/>
    </source>
</evidence>
<organism evidence="13 14">
    <name type="scientific">Lachancea meyersii CBS 8951</name>
    <dbReference type="NCBI Taxonomy" id="1266667"/>
    <lineage>
        <taxon>Eukaryota</taxon>
        <taxon>Fungi</taxon>
        <taxon>Dikarya</taxon>
        <taxon>Ascomycota</taxon>
        <taxon>Saccharomycotina</taxon>
        <taxon>Saccharomycetes</taxon>
        <taxon>Saccharomycetales</taxon>
        <taxon>Saccharomycetaceae</taxon>
        <taxon>Lachancea</taxon>
    </lineage>
</organism>
<keyword evidence="14" id="KW-1185">Reference proteome</keyword>
<comment type="similarity">
    <text evidence="3">Belongs to the REXO1/REXO3 family.</text>
</comment>
<dbReference type="AlphaFoldDB" id="A0A1G4K829"/>
<evidence type="ECO:0000256" key="10">
    <source>
        <dbReference type="ARBA" id="ARBA00037201"/>
    </source>
</evidence>
<evidence type="ECO:0000256" key="2">
    <source>
        <dbReference type="ARBA" id="ARBA00004496"/>
    </source>
</evidence>
<gene>
    <name evidence="13" type="ORF">LAME_0G07976G</name>
</gene>
<dbReference type="GO" id="GO:0006364">
    <property type="term" value="P:rRNA processing"/>
    <property type="evidence" value="ECO:0007669"/>
    <property type="project" value="UniProtKB-KW"/>
</dbReference>
<dbReference type="EMBL" id="LT598484">
    <property type="protein sequence ID" value="SCV00165.1"/>
    <property type="molecule type" value="Genomic_DNA"/>
</dbReference>
<keyword evidence="6" id="KW-0540">Nuclease</keyword>
<evidence type="ECO:0000256" key="3">
    <source>
        <dbReference type="ARBA" id="ARBA00006357"/>
    </source>
</evidence>
<dbReference type="GO" id="GO:0005737">
    <property type="term" value="C:cytoplasm"/>
    <property type="evidence" value="ECO:0007669"/>
    <property type="project" value="UniProtKB-SubCell"/>
</dbReference>
<dbReference type="SUPFAM" id="SSF53098">
    <property type="entry name" value="Ribonuclease H-like"/>
    <property type="match status" value="1"/>
</dbReference>